<evidence type="ECO:0000256" key="1">
    <source>
        <dbReference type="SAM" id="SignalP"/>
    </source>
</evidence>
<evidence type="ECO:0000313" key="3">
    <source>
        <dbReference type="EMBL" id="ANS76979.1"/>
    </source>
</evidence>
<sequence>MKKIGLGLLSAALAVNIFVGSAVSNAATFGGSDGAASTQSASTAGFKDTKGHWAEAAIKTAVAKGYVSGYTDGTFKPNAEVTRAEFLKMLVAAMKLDTVAANGSWYQPYVDAATKAGYYAKDFASTTWDKSIPRKEMATLAVRAGLTGYKKDYDTNRNLYEAAKNGIIQGVGKGEIAPDGVTTRASAVVVIERILDIKAGKTLATDKYATGAAEVLWHKTNILTTLPKYFGTPWSSEEYFDSSKLVSKSNDGVAVCTARQYVVVDLDDANDPNRNLLSQYKLGWYNADGVTFELNSTKMHMLLSVSTIQRLVENLPRTLA</sequence>
<feature type="chain" id="PRO_5008527688" description="SLH domain-containing protein" evidence="1">
    <location>
        <begin position="27"/>
        <end position="320"/>
    </location>
</feature>
<dbReference type="OrthoDB" id="5845122at2"/>
<dbReference type="PANTHER" id="PTHR43308">
    <property type="entry name" value="OUTER MEMBRANE PROTEIN ALPHA-RELATED"/>
    <property type="match status" value="1"/>
</dbReference>
<evidence type="ECO:0000259" key="2">
    <source>
        <dbReference type="PROSITE" id="PS51272"/>
    </source>
</evidence>
<name>A0A1B1N6C5_9BACL</name>
<evidence type="ECO:0000313" key="4">
    <source>
        <dbReference type="Proteomes" id="UP000092573"/>
    </source>
</evidence>
<proteinExistence type="predicted"/>
<dbReference type="RefSeq" id="WP_068700137.1">
    <property type="nucleotide sequence ID" value="NZ_CP014167.1"/>
</dbReference>
<keyword evidence="4" id="KW-1185">Reference proteome</keyword>
<feature type="signal peptide" evidence="1">
    <location>
        <begin position="1"/>
        <end position="26"/>
    </location>
</feature>
<dbReference type="EMBL" id="CP014167">
    <property type="protein sequence ID" value="ANS76979.1"/>
    <property type="molecule type" value="Genomic_DNA"/>
</dbReference>
<dbReference type="PANTHER" id="PTHR43308:SF5">
    <property type="entry name" value="S-LAYER PROTEIN _ PEPTIDOGLYCAN ENDO-BETA-N-ACETYLGLUCOSAMINIDASE"/>
    <property type="match status" value="1"/>
</dbReference>
<dbReference type="Pfam" id="PF00395">
    <property type="entry name" value="SLH"/>
    <property type="match status" value="2"/>
</dbReference>
<organism evidence="3 4">
    <name type="scientific">Paenibacillus yonginensis</name>
    <dbReference type="NCBI Taxonomy" id="1462996"/>
    <lineage>
        <taxon>Bacteria</taxon>
        <taxon>Bacillati</taxon>
        <taxon>Bacillota</taxon>
        <taxon>Bacilli</taxon>
        <taxon>Bacillales</taxon>
        <taxon>Paenibacillaceae</taxon>
        <taxon>Paenibacillus</taxon>
    </lineage>
</organism>
<accession>A0A1B1N6C5</accession>
<reference evidence="3 4" key="1">
    <citation type="submission" date="2016-01" db="EMBL/GenBank/DDBJ databases">
        <title>Complete Genome Sequence of Paenibacillus yonginensis DCY84, a novel Plant Growth-Promoting Bacteria with Elicitation of Induced Systemic Resistance.</title>
        <authorList>
            <person name="Kim Y.J."/>
            <person name="Yang D.C."/>
            <person name="Sukweenadhi J."/>
        </authorList>
    </citation>
    <scope>NUCLEOTIDE SEQUENCE [LARGE SCALE GENOMIC DNA]</scope>
    <source>
        <strain evidence="3 4">DCY84</strain>
    </source>
</reference>
<keyword evidence="1" id="KW-0732">Signal</keyword>
<gene>
    <name evidence="3" type="ORF">AWM70_22305</name>
</gene>
<dbReference type="AlphaFoldDB" id="A0A1B1N6C5"/>
<dbReference type="Proteomes" id="UP000092573">
    <property type="component" value="Chromosome"/>
</dbReference>
<dbReference type="STRING" id="1462996.AWM70_22305"/>
<protein>
    <recommendedName>
        <fullName evidence="2">SLH domain-containing protein</fullName>
    </recommendedName>
</protein>
<dbReference type="KEGG" id="pyg:AWM70_22305"/>
<dbReference type="PROSITE" id="PS51272">
    <property type="entry name" value="SLH"/>
    <property type="match status" value="1"/>
</dbReference>
<feature type="domain" description="SLH" evidence="2">
    <location>
        <begin position="41"/>
        <end position="104"/>
    </location>
</feature>
<dbReference type="InterPro" id="IPR051465">
    <property type="entry name" value="Cell_Envelope_Struct_Comp"/>
</dbReference>
<dbReference type="InterPro" id="IPR001119">
    <property type="entry name" value="SLH_dom"/>
</dbReference>